<dbReference type="AlphaFoldDB" id="A0A7S3LQA1"/>
<protein>
    <submittedName>
        <fullName evidence="1">Uncharacterized protein</fullName>
    </submittedName>
</protein>
<organism evidence="1">
    <name type="scientific">Aplanochytrium stocchinoi</name>
    <dbReference type="NCBI Taxonomy" id="215587"/>
    <lineage>
        <taxon>Eukaryota</taxon>
        <taxon>Sar</taxon>
        <taxon>Stramenopiles</taxon>
        <taxon>Bigyra</taxon>
        <taxon>Labyrinthulomycetes</taxon>
        <taxon>Thraustochytrida</taxon>
        <taxon>Thraustochytriidae</taxon>
        <taxon>Aplanochytrium</taxon>
    </lineage>
</organism>
<accession>A0A7S3LQA1</accession>
<sequence length="121" mass="14052">MLQKRTVPQKKGTMEKNHMNQKLFEVDVSEFQNRNFIRSSITTNDFGPLSKLKGEELEQARRDIARSRHIFNGLRKGSELKLSDWEATLSLGEHYFIFNALCAFSDLKIQRKILLAHGRVC</sequence>
<proteinExistence type="predicted"/>
<reference evidence="1" key="1">
    <citation type="submission" date="2021-01" db="EMBL/GenBank/DDBJ databases">
        <authorList>
            <person name="Corre E."/>
            <person name="Pelletier E."/>
            <person name="Niang G."/>
            <person name="Scheremetjew M."/>
            <person name="Finn R."/>
            <person name="Kale V."/>
            <person name="Holt S."/>
            <person name="Cochrane G."/>
            <person name="Meng A."/>
            <person name="Brown T."/>
            <person name="Cohen L."/>
        </authorList>
    </citation>
    <scope>NUCLEOTIDE SEQUENCE</scope>
    <source>
        <strain evidence="1">GSBS06</strain>
    </source>
</reference>
<name>A0A7S3LQA1_9STRA</name>
<gene>
    <name evidence="1" type="ORF">ASTO00021_LOCUS7962</name>
</gene>
<evidence type="ECO:0000313" key="1">
    <source>
        <dbReference type="EMBL" id="CAE0437705.1"/>
    </source>
</evidence>
<dbReference type="EMBL" id="HBIN01010641">
    <property type="protein sequence ID" value="CAE0437705.1"/>
    <property type="molecule type" value="Transcribed_RNA"/>
</dbReference>